<proteinExistence type="predicted"/>
<sequence length="77" mass="8806">MAQTSMDSNYPNSAKILINSLAMMSKQLEEAKNSVMTYQQLLMQLQEFIDQEIVLLSKKQMQSVPFLLVQRPIALQS</sequence>
<keyword evidence="1" id="KW-0175">Coiled coil</keyword>
<comment type="caution">
    <text evidence="2">The sequence shown here is derived from an EMBL/GenBank/DDBJ whole genome shotgun (WGS) entry which is preliminary data.</text>
</comment>
<gene>
    <name evidence="2" type="ORF">EZS28_027538</name>
</gene>
<evidence type="ECO:0000313" key="2">
    <source>
        <dbReference type="EMBL" id="KAA6376934.1"/>
    </source>
</evidence>
<accession>A0A5J4V348</accession>
<dbReference type="Proteomes" id="UP000324800">
    <property type="component" value="Unassembled WGS sequence"/>
</dbReference>
<evidence type="ECO:0000256" key="1">
    <source>
        <dbReference type="SAM" id="Coils"/>
    </source>
</evidence>
<protein>
    <submittedName>
        <fullName evidence="2">Uncharacterized protein</fullName>
    </submittedName>
</protein>
<evidence type="ECO:0000313" key="3">
    <source>
        <dbReference type="Proteomes" id="UP000324800"/>
    </source>
</evidence>
<name>A0A5J4V348_9EUKA</name>
<feature type="coiled-coil region" evidence="1">
    <location>
        <begin position="14"/>
        <end position="41"/>
    </location>
</feature>
<reference evidence="2 3" key="1">
    <citation type="submission" date="2019-03" db="EMBL/GenBank/DDBJ databases">
        <title>Single cell metagenomics reveals metabolic interactions within the superorganism composed of flagellate Streblomastix strix and complex community of Bacteroidetes bacteria on its surface.</title>
        <authorList>
            <person name="Treitli S.C."/>
            <person name="Kolisko M."/>
            <person name="Husnik F."/>
            <person name="Keeling P."/>
            <person name="Hampl V."/>
        </authorList>
    </citation>
    <scope>NUCLEOTIDE SEQUENCE [LARGE SCALE GENOMIC DNA]</scope>
    <source>
        <strain evidence="2">ST1C</strain>
    </source>
</reference>
<organism evidence="2 3">
    <name type="scientific">Streblomastix strix</name>
    <dbReference type="NCBI Taxonomy" id="222440"/>
    <lineage>
        <taxon>Eukaryota</taxon>
        <taxon>Metamonada</taxon>
        <taxon>Preaxostyla</taxon>
        <taxon>Oxymonadida</taxon>
        <taxon>Streblomastigidae</taxon>
        <taxon>Streblomastix</taxon>
    </lineage>
</organism>
<dbReference type="EMBL" id="SNRW01010173">
    <property type="protein sequence ID" value="KAA6376934.1"/>
    <property type="molecule type" value="Genomic_DNA"/>
</dbReference>
<dbReference type="AlphaFoldDB" id="A0A5J4V348"/>